<evidence type="ECO:0000259" key="6">
    <source>
        <dbReference type="PROSITE" id="PS51918"/>
    </source>
</evidence>
<dbReference type="InterPro" id="IPR051198">
    <property type="entry name" value="BchE-like"/>
</dbReference>
<protein>
    <submittedName>
        <fullName evidence="7">Radical SAM protein</fullName>
    </submittedName>
</protein>
<dbReference type="RefSeq" id="WP_158425916.1">
    <property type="nucleotide sequence ID" value="NZ_JAOQJQ010000006.1"/>
</dbReference>
<dbReference type="InterPro" id="IPR006638">
    <property type="entry name" value="Elp3/MiaA/NifB-like_rSAM"/>
</dbReference>
<evidence type="ECO:0000256" key="3">
    <source>
        <dbReference type="ARBA" id="ARBA00022723"/>
    </source>
</evidence>
<evidence type="ECO:0000256" key="5">
    <source>
        <dbReference type="ARBA" id="ARBA00023014"/>
    </source>
</evidence>
<evidence type="ECO:0000256" key="4">
    <source>
        <dbReference type="ARBA" id="ARBA00023004"/>
    </source>
</evidence>
<name>A0ABT2TM22_9FIRM</name>
<dbReference type="SUPFAM" id="SSF102114">
    <property type="entry name" value="Radical SAM enzymes"/>
    <property type="match status" value="1"/>
</dbReference>
<dbReference type="EMBL" id="JAOQJQ010000006">
    <property type="protein sequence ID" value="MCU6763269.1"/>
    <property type="molecule type" value="Genomic_DNA"/>
</dbReference>
<organism evidence="7 8">
    <name type="scientific">Brotonthovivens ammoniilytica</name>
    <dbReference type="NCBI Taxonomy" id="2981725"/>
    <lineage>
        <taxon>Bacteria</taxon>
        <taxon>Bacillati</taxon>
        <taxon>Bacillota</taxon>
        <taxon>Clostridia</taxon>
        <taxon>Lachnospirales</taxon>
        <taxon>Lachnospiraceae</taxon>
        <taxon>Brotonthovivens</taxon>
    </lineage>
</organism>
<evidence type="ECO:0000313" key="7">
    <source>
        <dbReference type="EMBL" id="MCU6763269.1"/>
    </source>
</evidence>
<sequence>MRYEGIVYRPPSEARSLIVQLTVGCAHNRCTFCTMYKDKVFRIRSREEIFQDFKDAASAYGGAVKRIFLADGDALVIKTAVLSDILKYAKKCFPEAERISAYGTPLDVLRKTESELIQLRKDGLKLVYMGAESGNQTVLEHICKGVTKDQIIEAGQKLKRCGIGVSVTLISGLGGKELLKEHAVDCAALISAVKPDYTGFLTLMLDDEAPITEQIKSGALTLLKPEDILEEMRLFLRHVDSEGTVFRSNHASNYIVLKGTLNKDIPYMLRYLDEIEEEGRFRPERFRAL</sequence>
<reference evidence="7 8" key="1">
    <citation type="journal article" date="2021" name="ISME Commun">
        <title>Automated analysis of genomic sequences facilitates high-throughput and comprehensive description of bacteria.</title>
        <authorList>
            <person name="Hitch T.C.A."/>
        </authorList>
    </citation>
    <scope>NUCLEOTIDE SEQUENCE [LARGE SCALE GENOMIC DNA]</scope>
    <source>
        <strain evidence="7 8">Sanger_109</strain>
    </source>
</reference>
<dbReference type="PANTHER" id="PTHR43409">
    <property type="entry name" value="ANAEROBIC MAGNESIUM-PROTOPORPHYRIN IX MONOMETHYL ESTER CYCLASE-RELATED"/>
    <property type="match status" value="1"/>
</dbReference>
<gene>
    <name evidence="7" type="ORF">OCV88_13200</name>
</gene>
<keyword evidence="4" id="KW-0408">Iron</keyword>
<dbReference type="InterPro" id="IPR013785">
    <property type="entry name" value="Aldolase_TIM"/>
</dbReference>
<dbReference type="CDD" id="cd01335">
    <property type="entry name" value="Radical_SAM"/>
    <property type="match status" value="1"/>
</dbReference>
<dbReference type="SFLD" id="SFLDG01082">
    <property type="entry name" value="B12-binding_domain_containing"/>
    <property type="match status" value="1"/>
</dbReference>
<dbReference type="SFLD" id="SFLDG01095">
    <property type="entry name" value="Uncharacterised_Radical_SAM_Su"/>
    <property type="match status" value="1"/>
</dbReference>
<keyword evidence="3" id="KW-0479">Metal-binding</keyword>
<comment type="caution">
    <text evidence="7">The sequence shown here is derived from an EMBL/GenBank/DDBJ whole genome shotgun (WGS) entry which is preliminary data.</text>
</comment>
<dbReference type="Proteomes" id="UP001652442">
    <property type="component" value="Unassembled WGS sequence"/>
</dbReference>
<dbReference type="SMART" id="SM00729">
    <property type="entry name" value="Elp3"/>
    <property type="match status" value="1"/>
</dbReference>
<comment type="cofactor">
    <cofactor evidence="1">
        <name>[4Fe-4S] cluster</name>
        <dbReference type="ChEBI" id="CHEBI:49883"/>
    </cofactor>
</comment>
<keyword evidence="2" id="KW-0949">S-adenosyl-L-methionine</keyword>
<proteinExistence type="predicted"/>
<dbReference type="InterPro" id="IPR007197">
    <property type="entry name" value="rSAM"/>
</dbReference>
<dbReference type="InterPro" id="IPR058240">
    <property type="entry name" value="rSAM_sf"/>
</dbReference>
<evidence type="ECO:0000313" key="8">
    <source>
        <dbReference type="Proteomes" id="UP001652442"/>
    </source>
</evidence>
<dbReference type="SFLD" id="SFLDS00029">
    <property type="entry name" value="Radical_SAM"/>
    <property type="match status" value="1"/>
</dbReference>
<dbReference type="Gene3D" id="3.20.20.70">
    <property type="entry name" value="Aldolase class I"/>
    <property type="match status" value="1"/>
</dbReference>
<dbReference type="PANTHER" id="PTHR43409:SF4">
    <property type="entry name" value="RADICAL SAM SUPERFAMILY PROTEIN"/>
    <property type="match status" value="1"/>
</dbReference>
<evidence type="ECO:0000256" key="2">
    <source>
        <dbReference type="ARBA" id="ARBA00022691"/>
    </source>
</evidence>
<dbReference type="PROSITE" id="PS51918">
    <property type="entry name" value="RADICAL_SAM"/>
    <property type="match status" value="1"/>
</dbReference>
<keyword evidence="8" id="KW-1185">Reference proteome</keyword>
<feature type="domain" description="Radical SAM core" evidence="6">
    <location>
        <begin position="9"/>
        <end position="242"/>
    </location>
</feature>
<dbReference type="Pfam" id="PF04055">
    <property type="entry name" value="Radical_SAM"/>
    <property type="match status" value="1"/>
</dbReference>
<evidence type="ECO:0000256" key="1">
    <source>
        <dbReference type="ARBA" id="ARBA00001966"/>
    </source>
</evidence>
<keyword evidence="5" id="KW-0411">Iron-sulfur</keyword>
<accession>A0ABT2TM22</accession>